<accession>B2JCM5</accession>
<dbReference type="STRING" id="391038.Bphy_1847"/>
<dbReference type="eggNOG" id="COG4319">
    <property type="taxonomic scope" value="Bacteria"/>
</dbReference>
<dbReference type="InterPro" id="IPR011944">
    <property type="entry name" value="Steroid_delta5-4_isomerase"/>
</dbReference>
<dbReference type="AlphaFoldDB" id="B2JCM5"/>
<dbReference type="RefSeq" id="WP_012401236.1">
    <property type="nucleotide sequence ID" value="NC_010622.1"/>
</dbReference>
<reference evidence="3" key="1">
    <citation type="journal article" date="2014" name="Stand. Genomic Sci.">
        <title>Complete genome sequence of Burkholderia phymatum STM815(T), a broad host range and efficient nitrogen-fixing symbiont of Mimosa species.</title>
        <authorList>
            <person name="Moulin L."/>
            <person name="Klonowska A."/>
            <person name="Caroline B."/>
            <person name="Booth K."/>
            <person name="Vriezen J.A."/>
            <person name="Melkonian R."/>
            <person name="James E.K."/>
            <person name="Young J.P."/>
            <person name="Bena G."/>
            <person name="Hauser L."/>
            <person name="Land M."/>
            <person name="Kyrpides N."/>
            <person name="Bruce D."/>
            <person name="Chain P."/>
            <person name="Copeland A."/>
            <person name="Pitluck S."/>
            <person name="Woyke T."/>
            <person name="Lizotte-Waniewski M."/>
            <person name="Bristow J."/>
            <person name="Riley M."/>
        </authorList>
    </citation>
    <scope>NUCLEOTIDE SEQUENCE [LARGE SCALE GENOMIC DNA]</scope>
    <source>
        <strain evidence="3">DSM 17167 / CIP 108236 / LMG 21445 / STM815</strain>
    </source>
</reference>
<dbReference type="EMBL" id="CP001043">
    <property type="protein sequence ID" value="ACC71026.1"/>
    <property type="molecule type" value="Genomic_DNA"/>
</dbReference>
<dbReference type="NCBIfam" id="TIGR02246">
    <property type="entry name" value="SgcJ/EcaC family oxidoreductase"/>
    <property type="match status" value="1"/>
</dbReference>
<dbReference type="HOGENOM" id="CLU_123208_0_0_4"/>
<dbReference type="KEGG" id="bph:Bphy_1847"/>
<feature type="domain" description="DUF4440" evidence="1">
    <location>
        <begin position="8"/>
        <end position="118"/>
    </location>
</feature>
<dbReference type="OrthoDB" id="213636at2"/>
<evidence type="ECO:0000313" key="2">
    <source>
        <dbReference type="EMBL" id="ACC71026.1"/>
    </source>
</evidence>
<organism evidence="2 3">
    <name type="scientific">Paraburkholderia phymatum (strain DSM 17167 / CIP 108236 / LMG 21445 / STM815)</name>
    <name type="common">Burkholderia phymatum</name>
    <dbReference type="NCBI Taxonomy" id="391038"/>
    <lineage>
        <taxon>Bacteria</taxon>
        <taxon>Pseudomonadati</taxon>
        <taxon>Pseudomonadota</taxon>
        <taxon>Betaproteobacteria</taxon>
        <taxon>Burkholderiales</taxon>
        <taxon>Burkholderiaceae</taxon>
        <taxon>Paraburkholderia</taxon>
    </lineage>
</organism>
<evidence type="ECO:0000313" key="3">
    <source>
        <dbReference type="Proteomes" id="UP000001192"/>
    </source>
</evidence>
<gene>
    <name evidence="2" type="ordered locus">Bphy_1847</name>
</gene>
<dbReference type="Pfam" id="PF14534">
    <property type="entry name" value="DUF4440"/>
    <property type="match status" value="1"/>
</dbReference>
<dbReference type="Gene3D" id="3.10.450.50">
    <property type="match status" value="1"/>
</dbReference>
<name>B2JCM5_PARP8</name>
<dbReference type="SUPFAM" id="SSF54427">
    <property type="entry name" value="NTF2-like"/>
    <property type="match status" value="1"/>
</dbReference>
<dbReference type="InterPro" id="IPR032710">
    <property type="entry name" value="NTF2-like_dom_sf"/>
</dbReference>
<sequence length="141" mass="15356">MTDDERAIRQLIDTWLDASKAGDTETVLSLMTDDVIFMVPGQKPFGKAAFMAASAGQKNIAIDGNSEILELQVLGDWAFLRSRLAISITPKDGSAPPMHLAGNTMTILRKEADGRWLLARDANLLVPQPAQHAQTPQTPQM</sequence>
<proteinExistence type="predicted"/>
<evidence type="ECO:0000259" key="1">
    <source>
        <dbReference type="Pfam" id="PF14534"/>
    </source>
</evidence>
<protein>
    <recommendedName>
        <fullName evidence="1">DUF4440 domain-containing protein</fullName>
    </recommendedName>
</protein>
<dbReference type="Proteomes" id="UP000001192">
    <property type="component" value="Chromosome 1"/>
</dbReference>
<dbReference type="InterPro" id="IPR027843">
    <property type="entry name" value="DUF4440"/>
</dbReference>
<keyword evidence="3" id="KW-1185">Reference proteome</keyword>